<dbReference type="GO" id="GO:0000160">
    <property type="term" value="P:phosphorelay signal transduction system"/>
    <property type="evidence" value="ECO:0007669"/>
    <property type="project" value="UniProtKB-KW"/>
</dbReference>
<organism evidence="12 13">
    <name type="scientific">Seonamhaeicola aphaedonensis</name>
    <dbReference type="NCBI Taxonomy" id="1461338"/>
    <lineage>
        <taxon>Bacteria</taxon>
        <taxon>Pseudomonadati</taxon>
        <taxon>Bacteroidota</taxon>
        <taxon>Flavobacteriia</taxon>
        <taxon>Flavobacteriales</taxon>
        <taxon>Flavobacteriaceae</taxon>
    </lineage>
</organism>
<comment type="caution">
    <text evidence="12">The sequence shown here is derived from an EMBL/GenBank/DDBJ whole genome shotgun (WGS) entry which is preliminary data.</text>
</comment>
<comment type="subcellular location">
    <subcellularLocation>
        <location evidence="2">Membrane</location>
    </subcellularLocation>
</comment>
<dbReference type="InterPro" id="IPR036890">
    <property type="entry name" value="HATPase_C_sf"/>
</dbReference>
<dbReference type="PANTHER" id="PTHR24421:SF10">
    <property type="entry name" value="NITRATE_NITRITE SENSOR PROTEIN NARQ"/>
    <property type="match status" value="1"/>
</dbReference>
<keyword evidence="7" id="KW-0902">Two-component regulatory system</keyword>
<evidence type="ECO:0000313" key="13">
    <source>
        <dbReference type="Proteomes" id="UP000256629"/>
    </source>
</evidence>
<gene>
    <name evidence="12" type="ORF">DFQ02_103312</name>
</gene>
<evidence type="ECO:0000256" key="4">
    <source>
        <dbReference type="ARBA" id="ARBA00022553"/>
    </source>
</evidence>
<evidence type="ECO:0000259" key="11">
    <source>
        <dbReference type="PROSITE" id="PS50885"/>
    </source>
</evidence>
<dbReference type="Gene3D" id="3.30.565.10">
    <property type="entry name" value="Histidine kinase-like ATPase, C-terminal domain"/>
    <property type="match status" value="1"/>
</dbReference>
<dbReference type="Proteomes" id="UP000256629">
    <property type="component" value="Unassembled WGS sequence"/>
</dbReference>
<keyword evidence="13" id="KW-1185">Reference proteome</keyword>
<dbReference type="EC" id="2.7.13.3" evidence="3"/>
<feature type="domain" description="Histidine kinase" evidence="10">
    <location>
        <begin position="349"/>
        <end position="534"/>
    </location>
</feature>
<dbReference type="InterPro" id="IPR003660">
    <property type="entry name" value="HAMP_dom"/>
</dbReference>
<dbReference type="GO" id="GO:0004673">
    <property type="term" value="F:protein histidine kinase activity"/>
    <property type="evidence" value="ECO:0007669"/>
    <property type="project" value="UniProtKB-EC"/>
</dbReference>
<evidence type="ECO:0000259" key="10">
    <source>
        <dbReference type="PROSITE" id="PS50109"/>
    </source>
</evidence>
<keyword evidence="4" id="KW-0597">Phosphoprotein</keyword>
<proteinExistence type="predicted"/>
<feature type="domain" description="HAMP" evidence="11">
    <location>
        <begin position="234"/>
        <end position="287"/>
    </location>
</feature>
<dbReference type="GO" id="GO:0016020">
    <property type="term" value="C:membrane"/>
    <property type="evidence" value="ECO:0007669"/>
    <property type="project" value="UniProtKB-SubCell"/>
</dbReference>
<keyword evidence="8" id="KW-0175">Coiled coil</keyword>
<dbReference type="CDD" id="cd16917">
    <property type="entry name" value="HATPase_UhpB-NarQ-NarX-like"/>
    <property type="match status" value="1"/>
</dbReference>
<evidence type="ECO:0000256" key="2">
    <source>
        <dbReference type="ARBA" id="ARBA00004370"/>
    </source>
</evidence>
<dbReference type="Pfam" id="PF02518">
    <property type="entry name" value="HATPase_c"/>
    <property type="match status" value="1"/>
</dbReference>
<evidence type="ECO:0000256" key="5">
    <source>
        <dbReference type="ARBA" id="ARBA00022679"/>
    </source>
</evidence>
<protein>
    <recommendedName>
        <fullName evidence="3">histidine kinase</fullName>
        <ecNumber evidence="3">2.7.13.3</ecNumber>
    </recommendedName>
</protein>
<dbReference type="EMBL" id="QRDX01000003">
    <property type="protein sequence ID" value="RED48981.1"/>
    <property type="molecule type" value="Genomic_DNA"/>
</dbReference>
<dbReference type="Gene3D" id="6.10.340.10">
    <property type="match status" value="1"/>
</dbReference>
<keyword evidence="6 12" id="KW-0418">Kinase</keyword>
<keyword evidence="9" id="KW-1133">Transmembrane helix</keyword>
<dbReference type="SUPFAM" id="SSF158472">
    <property type="entry name" value="HAMP domain-like"/>
    <property type="match status" value="1"/>
</dbReference>
<dbReference type="InterPro" id="IPR003594">
    <property type="entry name" value="HATPase_dom"/>
</dbReference>
<dbReference type="AlphaFoldDB" id="A0A3D9HI94"/>
<evidence type="ECO:0000313" key="12">
    <source>
        <dbReference type="EMBL" id="RED48981.1"/>
    </source>
</evidence>
<dbReference type="Gene3D" id="1.20.5.1930">
    <property type="match status" value="1"/>
</dbReference>
<dbReference type="InterPro" id="IPR005467">
    <property type="entry name" value="His_kinase_dom"/>
</dbReference>
<evidence type="ECO:0000256" key="3">
    <source>
        <dbReference type="ARBA" id="ARBA00012438"/>
    </source>
</evidence>
<dbReference type="PROSITE" id="PS50885">
    <property type="entry name" value="HAMP"/>
    <property type="match status" value="1"/>
</dbReference>
<evidence type="ECO:0000256" key="9">
    <source>
        <dbReference type="SAM" id="Phobius"/>
    </source>
</evidence>
<dbReference type="InterPro" id="IPR050482">
    <property type="entry name" value="Sensor_HK_TwoCompSys"/>
</dbReference>
<evidence type="ECO:0000256" key="7">
    <source>
        <dbReference type="ARBA" id="ARBA00023012"/>
    </source>
</evidence>
<name>A0A3D9HI94_9FLAO</name>
<evidence type="ECO:0000256" key="6">
    <source>
        <dbReference type="ARBA" id="ARBA00022777"/>
    </source>
</evidence>
<comment type="catalytic activity">
    <reaction evidence="1">
        <text>ATP + protein L-histidine = ADP + protein N-phospho-L-histidine.</text>
        <dbReference type="EC" id="2.7.13.3"/>
    </reaction>
</comment>
<feature type="transmembrane region" description="Helical" evidence="9">
    <location>
        <begin position="214"/>
        <end position="237"/>
    </location>
</feature>
<sequence length="534" mass="60880">MFLVAIVLSITFYNQFSEVLTNRILQQLNSIKTLKRLQVEKLIKAEWQSFRSSSDDMFHDDSLQLSLPNKVLETGIYDFTKYDLNREFTIGLVDASDGDCRVRTIPYKKIMNILLERTGMGETGESYLVGEDYRMRTQSRFFKDSTPHNIVVKTVGVTNALNNKLGKGLYKDYRNIDVYGVYGLIAVENLKLVILSEIDKDEVEAPLKSLKKRLFVLMFLVIVIVILISLFLTRIIIKPILNMKNSLKEMAGGNYNEISKFAKNSNEINEMFEALADLKKSLQGAVNFSKEIGSMNLNTQYTPKSKKDVLGKSLLKMRDKLLEFRNNEHISRINNKRQLVEGLENERQRLSRELHDGLGPLLTSLKFYIDNHVDDKDLRLEMGKIIDNTISEIRIMSNALSPSIMDDFGVGAALTNFTRDIKKASGISIIFEDLLKPANSNITKNQEIHIFRITQELVNNTLKHAKAKNIRITLSEFDDFVSLFYFDDGLGFNEDHVSLGSGIINIKERVEICNGKIQMQSKPGSTTFDIELPI</sequence>
<evidence type="ECO:0000256" key="1">
    <source>
        <dbReference type="ARBA" id="ARBA00000085"/>
    </source>
</evidence>
<dbReference type="PROSITE" id="PS50109">
    <property type="entry name" value="HIS_KIN"/>
    <property type="match status" value="1"/>
</dbReference>
<keyword evidence="5" id="KW-0808">Transferase</keyword>
<accession>A0A3D9HI94</accession>
<keyword evidence="9" id="KW-0812">Transmembrane</keyword>
<dbReference type="PANTHER" id="PTHR24421">
    <property type="entry name" value="NITRATE/NITRITE SENSOR PROTEIN NARX-RELATED"/>
    <property type="match status" value="1"/>
</dbReference>
<dbReference type="SUPFAM" id="SSF55874">
    <property type="entry name" value="ATPase domain of HSP90 chaperone/DNA topoisomerase II/histidine kinase"/>
    <property type="match status" value="1"/>
</dbReference>
<evidence type="ECO:0000256" key="8">
    <source>
        <dbReference type="SAM" id="Coils"/>
    </source>
</evidence>
<reference evidence="12 13" key="1">
    <citation type="submission" date="2018-07" db="EMBL/GenBank/DDBJ databases">
        <title>Genomic Encyclopedia of Type Strains, Phase III (KMG-III): the genomes of soil and plant-associated and newly described type strains.</title>
        <authorList>
            <person name="Whitman W."/>
        </authorList>
    </citation>
    <scope>NUCLEOTIDE SEQUENCE [LARGE SCALE GENOMIC DNA]</scope>
    <source>
        <strain evidence="12 13">CECT 8487</strain>
    </source>
</reference>
<keyword evidence="9" id="KW-0472">Membrane</keyword>
<feature type="coiled-coil region" evidence="8">
    <location>
        <begin position="326"/>
        <end position="353"/>
    </location>
</feature>